<proteinExistence type="predicted"/>
<dbReference type="EMBL" id="JAMZMK010011878">
    <property type="protein sequence ID" value="KAI7725694.1"/>
    <property type="molecule type" value="Genomic_DNA"/>
</dbReference>
<dbReference type="AlphaFoldDB" id="A0AAD5G1T3"/>
<dbReference type="PANTHER" id="PTHR34361">
    <property type="entry name" value="OS08G0157800 PROTEIN"/>
    <property type="match status" value="1"/>
</dbReference>
<feature type="compositionally biased region" description="Basic and acidic residues" evidence="1">
    <location>
        <begin position="647"/>
        <end position="658"/>
    </location>
</feature>
<dbReference type="Proteomes" id="UP001206925">
    <property type="component" value="Unassembled WGS sequence"/>
</dbReference>
<evidence type="ECO:0000256" key="1">
    <source>
        <dbReference type="SAM" id="MobiDB-lite"/>
    </source>
</evidence>
<sequence>MAGSARCSKFKDMSSSEKSNNEMMSFGLFTSSSSSSSSSSSNLSPLAPPFKVERPNNNNINKFNLGSNFDSPFNFNAKSDPVGFWSSSPNFQSSLSSQDLSADSIRTATVPVTYSTFPNPNPIAITTPSTNNWSSTAAVNLSAVGPNQHVIDASFTTFSSAFATSSGHIGGPNQRVIDAYFSSGFDAPNVHNWSSMNSSVKSGLEHVDPPAGHVFGVNANAQSHKWSLGNDGSDNGAPLMPLEYSLLPGGSFHQDYGSSQVGYSESLSGSMYSGQADGARGKEGFYSFGASTRENNIGPSIIGASHGTSSPAAGHGLVSSGFSNEHTFTWNDYAPHYSFETRSVLYDSTSDHISPAVTTKSQDISSTSPFNKNNLSVSIKPSKEKESYQAVGFERKSSLNSQLPDMNSAGDVNSVAHESEQLDHHNPGEDSPCWKGAPTHFSSSGSQEEESSPHPMKKLQNNSSSGEDVLLHMDQSLHGMVENVANAVTSESLEVNTVVKALHNLSELLLRLYSKDECRLKEQDQKALDHVIANLNVCMSGKVQQVDPAQKCSLPQQITSNEIREERNNDQYGKNIEELQSAYVRDEGLPKDYNMVQKIKRVLDEDLEFKEDLPSDPLLYKNLWLEAEAELCLSSYKGRLHRAKRDMAKAKASEKEPADVETSGNKNQSSGVAEEPHLKHLLDTDDAVVMDSRGYQKMQGPFATEDVDHAVMVRLNVLKSRGEPDPDDAQVSGSYESLCFATATSHNPRPPSPATANTKTNFITSTKLYANPPQTTAHAPAPTEIYEDRLKPGVEKNVGFYVLKEKFGQSINPREKVKIASELMKLFMENGMIGGGCSRDGWRWWSDVGGWSSEGVGNVDDAICEDVQKMGFNLGLGLILR</sequence>
<feature type="region of interest" description="Disordered" evidence="1">
    <location>
        <begin position="357"/>
        <end position="391"/>
    </location>
</feature>
<name>A0AAD5G1T3_AMBAR</name>
<evidence type="ECO:0000313" key="3">
    <source>
        <dbReference type="Proteomes" id="UP001206925"/>
    </source>
</evidence>
<feature type="compositionally biased region" description="Polar residues" evidence="1">
    <location>
        <begin position="357"/>
        <end position="379"/>
    </location>
</feature>
<accession>A0AAD5G1T3</accession>
<feature type="region of interest" description="Disordered" evidence="1">
    <location>
        <begin position="30"/>
        <end position="55"/>
    </location>
</feature>
<feature type="compositionally biased region" description="Basic and acidic residues" evidence="1">
    <location>
        <begin position="381"/>
        <end position="391"/>
    </location>
</feature>
<keyword evidence="3" id="KW-1185">Reference proteome</keyword>
<gene>
    <name evidence="2" type="ORF">M8C21_027488</name>
</gene>
<feature type="compositionally biased region" description="Low complexity" evidence="1">
    <location>
        <begin position="30"/>
        <end position="41"/>
    </location>
</feature>
<comment type="caution">
    <text evidence="2">The sequence shown here is derived from an EMBL/GenBank/DDBJ whole genome shotgun (WGS) entry which is preliminary data.</text>
</comment>
<reference evidence="2" key="1">
    <citation type="submission" date="2022-06" db="EMBL/GenBank/DDBJ databases">
        <title>Uncovering the hologenomic basis of an extraordinary plant invasion.</title>
        <authorList>
            <person name="Bieker V.C."/>
            <person name="Martin M.D."/>
            <person name="Gilbert T."/>
            <person name="Hodgins K."/>
            <person name="Battlay P."/>
            <person name="Petersen B."/>
            <person name="Wilson J."/>
        </authorList>
    </citation>
    <scope>NUCLEOTIDE SEQUENCE</scope>
    <source>
        <strain evidence="2">AA19_3_7</strain>
        <tissue evidence="2">Leaf</tissue>
    </source>
</reference>
<evidence type="ECO:0000313" key="2">
    <source>
        <dbReference type="EMBL" id="KAI7725694.1"/>
    </source>
</evidence>
<feature type="compositionally biased region" description="Polar residues" evidence="1">
    <location>
        <begin position="662"/>
        <end position="671"/>
    </location>
</feature>
<dbReference type="PANTHER" id="PTHR34361:SF2">
    <property type="entry name" value="OS08G0157800 PROTEIN"/>
    <property type="match status" value="1"/>
</dbReference>
<protein>
    <submittedName>
        <fullName evidence="2">Uncharacterized protein</fullName>
    </submittedName>
</protein>
<feature type="region of interest" description="Disordered" evidence="1">
    <location>
        <begin position="647"/>
        <end position="680"/>
    </location>
</feature>
<organism evidence="2 3">
    <name type="scientific">Ambrosia artemisiifolia</name>
    <name type="common">Common ragweed</name>
    <dbReference type="NCBI Taxonomy" id="4212"/>
    <lineage>
        <taxon>Eukaryota</taxon>
        <taxon>Viridiplantae</taxon>
        <taxon>Streptophyta</taxon>
        <taxon>Embryophyta</taxon>
        <taxon>Tracheophyta</taxon>
        <taxon>Spermatophyta</taxon>
        <taxon>Magnoliopsida</taxon>
        <taxon>eudicotyledons</taxon>
        <taxon>Gunneridae</taxon>
        <taxon>Pentapetalae</taxon>
        <taxon>asterids</taxon>
        <taxon>campanulids</taxon>
        <taxon>Asterales</taxon>
        <taxon>Asteraceae</taxon>
        <taxon>Asteroideae</taxon>
        <taxon>Heliantheae alliance</taxon>
        <taxon>Heliantheae</taxon>
        <taxon>Ambrosia</taxon>
    </lineage>
</organism>
<feature type="compositionally biased region" description="Basic and acidic residues" evidence="1">
    <location>
        <begin position="418"/>
        <end position="428"/>
    </location>
</feature>
<feature type="region of interest" description="Disordered" evidence="1">
    <location>
        <begin position="418"/>
        <end position="465"/>
    </location>
</feature>